<keyword evidence="2" id="KW-1185">Reference proteome</keyword>
<dbReference type="RefSeq" id="WP_172154719.1">
    <property type="nucleotide sequence ID" value="NZ_JABJWC010000002.1"/>
</dbReference>
<sequence>MHLPRGRLFLVMAAALVGVNRNTATVYDCKLREIIAGQIAHGAPVSGEIAVDESYFD</sequence>
<name>A0ABX2A9L7_9PROT</name>
<evidence type="ECO:0000313" key="1">
    <source>
        <dbReference type="EMBL" id="NPC65111.1"/>
    </source>
</evidence>
<organism evidence="1 2">
    <name type="scientific">Komagataeibacter melomenusus</name>
    <dbReference type="NCBI Taxonomy" id="2766578"/>
    <lineage>
        <taxon>Bacteria</taxon>
        <taxon>Pseudomonadati</taxon>
        <taxon>Pseudomonadota</taxon>
        <taxon>Alphaproteobacteria</taxon>
        <taxon>Acetobacterales</taxon>
        <taxon>Acetobacteraceae</taxon>
        <taxon>Komagataeibacter</taxon>
    </lineage>
</organism>
<comment type="caution">
    <text evidence="1">The sequence shown here is derived from an EMBL/GenBank/DDBJ whole genome shotgun (WGS) entry which is preliminary data.</text>
</comment>
<proteinExistence type="predicted"/>
<accession>A0ABX2A9L7</accession>
<dbReference type="EMBL" id="JABJWC010000002">
    <property type="protein sequence ID" value="NPC65111.1"/>
    <property type="molecule type" value="Genomic_DNA"/>
</dbReference>
<evidence type="ECO:0008006" key="3">
    <source>
        <dbReference type="Google" id="ProtNLM"/>
    </source>
</evidence>
<protein>
    <recommendedName>
        <fullName evidence="3">Transposase</fullName>
    </recommendedName>
</protein>
<evidence type="ECO:0000313" key="2">
    <source>
        <dbReference type="Proteomes" id="UP000623090"/>
    </source>
</evidence>
<gene>
    <name evidence="1" type="ORF">HNW77_01550</name>
</gene>
<reference evidence="1 2" key="1">
    <citation type="journal article" date="2020" name="Microorganisms">
        <title>Description of Komagataeibacter melaceti sp. nov. and Komagataeibacter melomenusus sp. nov. Isolated from Apple Cider Vinegar.</title>
        <authorList>
            <person name="Maric L."/>
            <person name="Cleenwerck I."/>
            <person name="Accetto T."/>
            <person name="Vandamme P."/>
            <person name="Trcek J."/>
        </authorList>
    </citation>
    <scope>NUCLEOTIDE SEQUENCE [LARGE SCALE GENOMIC DNA]</scope>
    <source>
        <strain evidence="1 2">AV436</strain>
    </source>
</reference>
<dbReference type="Proteomes" id="UP000623090">
    <property type="component" value="Unassembled WGS sequence"/>
</dbReference>